<evidence type="ECO:0000313" key="4">
    <source>
        <dbReference type="Proteomes" id="UP000825935"/>
    </source>
</evidence>
<name>A0A8T2TT60_CERRI</name>
<feature type="compositionally biased region" description="Acidic residues" evidence="2">
    <location>
        <begin position="91"/>
        <end position="101"/>
    </location>
</feature>
<comment type="caution">
    <text evidence="3">The sequence shown here is derived from an EMBL/GenBank/DDBJ whole genome shotgun (WGS) entry which is preliminary data.</text>
</comment>
<dbReference type="GO" id="GO:0008356">
    <property type="term" value="P:asymmetric cell division"/>
    <property type="evidence" value="ECO:0007669"/>
    <property type="project" value="InterPro"/>
</dbReference>
<gene>
    <name evidence="3" type="ORF">KP509_11G030400</name>
</gene>
<keyword evidence="4" id="KW-1185">Reference proteome</keyword>
<dbReference type="EMBL" id="CM035416">
    <property type="protein sequence ID" value="KAH7424893.1"/>
    <property type="molecule type" value="Genomic_DNA"/>
</dbReference>
<organism evidence="3 4">
    <name type="scientific">Ceratopteris richardii</name>
    <name type="common">Triangle waterfern</name>
    <dbReference type="NCBI Taxonomy" id="49495"/>
    <lineage>
        <taxon>Eukaryota</taxon>
        <taxon>Viridiplantae</taxon>
        <taxon>Streptophyta</taxon>
        <taxon>Embryophyta</taxon>
        <taxon>Tracheophyta</taxon>
        <taxon>Polypodiopsida</taxon>
        <taxon>Polypodiidae</taxon>
        <taxon>Polypodiales</taxon>
        <taxon>Pteridineae</taxon>
        <taxon>Pteridaceae</taxon>
        <taxon>Parkerioideae</taxon>
        <taxon>Ceratopteris</taxon>
    </lineage>
</organism>
<dbReference type="Proteomes" id="UP000825935">
    <property type="component" value="Chromosome 11"/>
</dbReference>
<dbReference type="AlphaFoldDB" id="A0A8T2TT60"/>
<evidence type="ECO:0000313" key="3">
    <source>
        <dbReference type="EMBL" id="KAH7424893.1"/>
    </source>
</evidence>
<feature type="region of interest" description="Disordered" evidence="2">
    <location>
        <begin position="269"/>
        <end position="301"/>
    </location>
</feature>
<feature type="compositionally biased region" description="Basic residues" evidence="2">
    <location>
        <begin position="805"/>
        <end position="817"/>
    </location>
</feature>
<feature type="coiled-coil region" evidence="1">
    <location>
        <begin position="590"/>
        <end position="631"/>
    </location>
</feature>
<accession>A0A8T2TT60</accession>
<sequence>MEVWILLAAAGSGYLARRWQNTQKPKGSSADETEDEGFSESSYCEPSNRGRYQQVAPSIRRAAGKPTGNHKESSYWAKSESTGSPFKYDNQDEVEEGEDSENANRKLHTCNDAETCEICSKYQKFSPGKTSYEGSYGQLKDVDRKPNLVRESSLYMYLDSTHPQIPPQDRYGLGRYTQEEYLQGQVMEDTSYYISSKSGKRLNNNLDGKAESVYEMHQDCFVEMRIKDCVRNSSEAQSDISALESCKPGFLDVSQGDFVLDTENLHAQQDRSRGISSISRKSRTPNKYDRSKGSRRKTFVGPKSMSSLESCLSAQLHEGNIMKAKQARNHIGHDGLVHSVRKSFRHVNSLSVDGKVQFLREDFAIGLPSMSRVSSKRNPSKLSTPRFPICDISIQEEPFHPSACYMHDTFNCAKLERREGRIQFSMEGILFSFGVGVGMMFTVMSNMHEVRKLTSLLKEAESLVKDLEDELERKDGIESVGLSSNEDKLAFPSSVEHMPSKDMSKLEEELEAELERMEFNLGEGDNADFQIKSTDLSNQDGEVGSLVCGELTILGLPNEAIVETGDNSGSSSHENDHAGSYAVSPRALAKRLHEILAARQEERISELEAELESLNRKLQAKEDELRLLKGTSHGLHSGDTEARLSAVSSFQQSSPKQSCTEHFDTRGSYGGSKILHSPTVSPVSEQIPMNLRKDSAVFKKRIEDKSAAFITLGGETLAAYKEACDDFSKLGSGFDTSSIPEGKPSENFEKDRFAQDDKMQDKQYVNVDGLEQVDLFSLAEDFYGGGDSELLEGIPAHKSSERGRHGPRRKSHRGSRRGHPEPEQNLFNSRGMESSDDATNDTSGSTPCSIKFIDVRTDSLSEDRRSNNDLRGTSFFDDNWNSDIQICPRVKIRDQEELEKSSDKALAQSLQSGWNVPDDVDYYSELDEQLGQLLIKRFVEKSREGSPILQDAQAILEHLEDSEISHAVD</sequence>
<evidence type="ECO:0000256" key="1">
    <source>
        <dbReference type="SAM" id="Coils"/>
    </source>
</evidence>
<proteinExistence type="predicted"/>
<evidence type="ECO:0000256" key="2">
    <source>
        <dbReference type="SAM" id="MobiDB-lite"/>
    </source>
</evidence>
<reference evidence="3" key="1">
    <citation type="submission" date="2021-08" db="EMBL/GenBank/DDBJ databases">
        <title>WGS assembly of Ceratopteris richardii.</title>
        <authorList>
            <person name="Marchant D.B."/>
            <person name="Chen G."/>
            <person name="Jenkins J."/>
            <person name="Shu S."/>
            <person name="Leebens-Mack J."/>
            <person name="Grimwood J."/>
            <person name="Schmutz J."/>
            <person name="Soltis P."/>
            <person name="Soltis D."/>
            <person name="Chen Z.-H."/>
        </authorList>
    </citation>
    <scope>NUCLEOTIDE SEQUENCE</scope>
    <source>
        <strain evidence="3">Whitten #5841</strain>
        <tissue evidence="3">Leaf</tissue>
    </source>
</reference>
<dbReference type="InterPro" id="IPR040348">
    <property type="entry name" value="POLAR-like"/>
</dbReference>
<feature type="coiled-coil region" evidence="1">
    <location>
        <begin position="450"/>
        <end position="523"/>
    </location>
</feature>
<keyword evidence="1" id="KW-0175">Coiled coil</keyword>
<feature type="region of interest" description="Disordered" evidence="2">
    <location>
        <begin position="790"/>
        <end position="848"/>
    </location>
</feature>
<dbReference type="OrthoDB" id="1701885at2759"/>
<feature type="region of interest" description="Disordered" evidence="2">
    <location>
        <begin position="20"/>
        <end position="103"/>
    </location>
</feature>
<protein>
    <recommendedName>
        <fullName evidence="5">Pericentriolar material 1 protein</fullName>
    </recommendedName>
</protein>
<dbReference type="PANTHER" id="PTHR33476">
    <property type="entry name" value="EMB|CAB62613.1"/>
    <property type="match status" value="1"/>
</dbReference>
<evidence type="ECO:0008006" key="5">
    <source>
        <dbReference type="Google" id="ProtNLM"/>
    </source>
</evidence>
<dbReference type="PANTHER" id="PTHR33476:SF22">
    <property type="entry name" value="PROTEIN POLAR LOCALIZATION DURING ASYMMETRIC DIVISION AND REDISTRIBUTION"/>
    <property type="match status" value="1"/>
</dbReference>